<sequence>MDIVHFFGISLTIPSLLSHVLVYWRTLPVRLTRSTLIHTSKMDFRVDEGLLGIHQIESDSTLAIHCITKGGGPWSIQATLYHIRHLITFDRDTISHIYRESNQVTDLLASKSWERRYYFEYSAQELP</sequence>
<keyword evidence="3" id="KW-1185">Reference proteome</keyword>
<protein>
    <recommendedName>
        <fullName evidence="1">RNase H type-1 domain-containing protein</fullName>
    </recommendedName>
</protein>
<evidence type="ECO:0000313" key="3">
    <source>
        <dbReference type="Proteomes" id="UP001604336"/>
    </source>
</evidence>
<feature type="domain" description="RNase H type-1" evidence="1">
    <location>
        <begin position="56"/>
        <end position="111"/>
    </location>
</feature>
<name>A0ABD1VXE9_9LAMI</name>
<gene>
    <name evidence="2" type="ORF">Adt_02975</name>
</gene>
<organism evidence="2 3">
    <name type="scientific">Abeliophyllum distichum</name>
    <dbReference type="NCBI Taxonomy" id="126358"/>
    <lineage>
        <taxon>Eukaryota</taxon>
        <taxon>Viridiplantae</taxon>
        <taxon>Streptophyta</taxon>
        <taxon>Embryophyta</taxon>
        <taxon>Tracheophyta</taxon>
        <taxon>Spermatophyta</taxon>
        <taxon>Magnoliopsida</taxon>
        <taxon>eudicotyledons</taxon>
        <taxon>Gunneridae</taxon>
        <taxon>Pentapetalae</taxon>
        <taxon>asterids</taxon>
        <taxon>lamiids</taxon>
        <taxon>Lamiales</taxon>
        <taxon>Oleaceae</taxon>
        <taxon>Forsythieae</taxon>
        <taxon>Abeliophyllum</taxon>
    </lineage>
</organism>
<accession>A0ABD1VXE9</accession>
<dbReference type="AlphaFoldDB" id="A0ABD1VXE9"/>
<evidence type="ECO:0000259" key="1">
    <source>
        <dbReference type="Pfam" id="PF13456"/>
    </source>
</evidence>
<comment type="caution">
    <text evidence="2">The sequence shown here is derived from an EMBL/GenBank/DDBJ whole genome shotgun (WGS) entry which is preliminary data.</text>
</comment>
<proteinExistence type="predicted"/>
<dbReference type="InterPro" id="IPR002156">
    <property type="entry name" value="RNaseH_domain"/>
</dbReference>
<dbReference type="InterPro" id="IPR044730">
    <property type="entry name" value="RNase_H-like_dom_plant"/>
</dbReference>
<evidence type="ECO:0000313" key="2">
    <source>
        <dbReference type="EMBL" id="KAL2541997.1"/>
    </source>
</evidence>
<dbReference type="EMBL" id="JBFOLK010000001">
    <property type="protein sequence ID" value="KAL2541997.1"/>
    <property type="molecule type" value="Genomic_DNA"/>
</dbReference>
<reference evidence="3" key="1">
    <citation type="submission" date="2024-07" db="EMBL/GenBank/DDBJ databases">
        <title>Two chromosome-level genome assemblies of Korean endemic species Abeliophyllum distichum and Forsythia ovata (Oleaceae).</title>
        <authorList>
            <person name="Jang H."/>
        </authorList>
    </citation>
    <scope>NUCLEOTIDE SEQUENCE [LARGE SCALE GENOMIC DNA]</scope>
</reference>
<dbReference type="Proteomes" id="UP001604336">
    <property type="component" value="Unassembled WGS sequence"/>
</dbReference>
<dbReference type="CDD" id="cd06222">
    <property type="entry name" value="RNase_H_like"/>
    <property type="match status" value="1"/>
</dbReference>
<dbReference type="Pfam" id="PF13456">
    <property type="entry name" value="RVT_3"/>
    <property type="match status" value="1"/>
</dbReference>